<organism evidence="1">
    <name type="scientific">Hellea balneolensis</name>
    <dbReference type="NCBI Taxonomy" id="287478"/>
    <lineage>
        <taxon>Bacteria</taxon>
        <taxon>Pseudomonadati</taxon>
        <taxon>Pseudomonadota</taxon>
        <taxon>Alphaproteobacteria</taxon>
        <taxon>Maricaulales</taxon>
        <taxon>Robiginitomaculaceae</taxon>
        <taxon>Hellea</taxon>
    </lineage>
</organism>
<feature type="non-terminal residue" evidence="1">
    <location>
        <position position="40"/>
    </location>
</feature>
<proteinExistence type="predicted"/>
<evidence type="ECO:0000313" key="1">
    <source>
        <dbReference type="EMBL" id="HHL43720.1"/>
    </source>
</evidence>
<reference evidence="1" key="1">
    <citation type="journal article" date="2020" name="mSystems">
        <title>Genome- and Community-Level Interaction Insights into Carbon Utilization and Element Cycling Functions of Hydrothermarchaeota in Hydrothermal Sediment.</title>
        <authorList>
            <person name="Zhou Z."/>
            <person name="Liu Y."/>
            <person name="Xu W."/>
            <person name="Pan J."/>
            <person name="Luo Z.H."/>
            <person name="Li M."/>
        </authorList>
    </citation>
    <scope>NUCLEOTIDE SEQUENCE [LARGE SCALE GENOMIC DNA]</scope>
    <source>
        <strain evidence="1">HyVt-485</strain>
    </source>
</reference>
<dbReference type="EMBL" id="DRMJ01000464">
    <property type="protein sequence ID" value="HHL43720.1"/>
    <property type="molecule type" value="Genomic_DNA"/>
</dbReference>
<comment type="caution">
    <text evidence="1">The sequence shown here is derived from an EMBL/GenBank/DDBJ whole genome shotgun (WGS) entry which is preliminary data.</text>
</comment>
<dbReference type="Proteomes" id="UP000885830">
    <property type="component" value="Unassembled WGS sequence"/>
</dbReference>
<gene>
    <name evidence="1" type="ORF">ENJ42_08885</name>
</gene>
<protein>
    <submittedName>
        <fullName evidence="1">DNA mismatch repair protein MutS</fullName>
    </submittedName>
</protein>
<sequence>MGGRQLSEDEKRLWQRVAHTVRPLRLAVYPPAVIDKTPSA</sequence>
<accession>A0A7C5R1B3</accession>
<name>A0A7C5R1B3_9PROT</name>
<dbReference type="AlphaFoldDB" id="A0A7C5R1B3"/>